<dbReference type="InterPro" id="IPR011009">
    <property type="entry name" value="Kinase-like_dom_sf"/>
</dbReference>
<dbReference type="PROSITE" id="PS00678">
    <property type="entry name" value="WD_REPEATS_1"/>
    <property type="match status" value="1"/>
</dbReference>
<protein>
    <recommendedName>
        <fullName evidence="5">Protein kinase domain-containing protein</fullName>
    </recommendedName>
</protein>
<dbReference type="PROSITE" id="PS50082">
    <property type="entry name" value="WD_REPEATS_2"/>
    <property type="match status" value="2"/>
</dbReference>
<evidence type="ECO:0000313" key="6">
    <source>
        <dbReference type="EMBL" id="KAI5079600.1"/>
    </source>
</evidence>
<dbReference type="Proteomes" id="UP000886520">
    <property type="component" value="Chromosome 5"/>
</dbReference>
<feature type="region of interest" description="Disordered" evidence="4">
    <location>
        <begin position="327"/>
        <end position="383"/>
    </location>
</feature>
<dbReference type="SMART" id="SM00320">
    <property type="entry name" value="WD40"/>
    <property type="match status" value="6"/>
</dbReference>
<dbReference type="PROSITE" id="PS50011">
    <property type="entry name" value="PROTEIN_KINASE_DOM"/>
    <property type="match status" value="1"/>
</dbReference>
<reference evidence="6 7" key="1">
    <citation type="submission" date="2021-01" db="EMBL/GenBank/DDBJ databases">
        <title>Adiantum capillus-veneris genome.</title>
        <authorList>
            <person name="Fang Y."/>
            <person name="Liao Q."/>
        </authorList>
    </citation>
    <scope>NUCLEOTIDE SEQUENCE [LARGE SCALE GENOMIC DNA]</scope>
    <source>
        <strain evidence="6">H3</strain>
        <tissue evidence="6">Leaf</tissue>
    </source>
</reference>
<evidence type="ECO:0000259" key="5">
    <source>
        <dbReference type="PROSITE" id="PS50011"/>
    </source>
</evidence>
<accession>A0A9D4ZNT9</accession>
<dbReference type="InterPro" id="IPR044630">
    <property type="entry name" value="SPA1/2/3/4"/>
</dbReference>
<gene>
    <name evidence="6" type="ORF">GOP47_0005079</name>
</gene>
<dbReference type="AlphaFoldDB" id="A0A9D4ZNT9"/>
<sequence>MTVFGPCPLTGFRLSSLLIVAPDADCCSESVKTRILAGFGSFTFKHVVEDLPYKMIAAGNLGPSRTGMADPDPNYCDASSEGDSDDEGSSRDIKDVSFSQSNSLHVPGKDKCPANTKSGSVDAALAQNPLYGLDSKDMQLASDLAAATNALKNERCLLSAKWSAPGESVLPVGTDAHCQNERRIEMANAFLGTNMDIVGASSNNGFEEQETSTSLRAWLSNSARVIDKIENLHIFKQIAEFVELAHSQGVVLRNVRPSSFLLSPVSRISIIQSASSHTSSSSSAESTGRGAASNLVDVGQSDLNKVTQLFSNPASAHHMGFEMQREYGSSVPMDGQRESKHFVNGSEDSTSQSFQTVKGKHVANEDEGGRSYTSSSSDHADNQLDVERFPLKEILSMESMWYKSPEELGGVTPEFSSDMYSLGVLFVELFYSSGSQGEWSRAMSDLRHRLLPPSFLLGFAKEASFCLLLLHPSPDSRPKAREVLHADIFSEIEDELAEKDAIMHLEEKLSEAETTLDFLLLMQQRKHAISQKLVQELSSLQEDIGEVKRWQALLMKNRWHEGFRNKSMKLVESSTFGAGGSKLLSGQLIGDEVVVGSSNSRDGLFGRRHELVVTKSSQLLKSFTQLRKSYLKMMNTEQHSGIDVTSEISKQSKPRSEHLEKMGIVDLLDNISGSKAVPRIGVRLGCFFDEFCQFMKYSKFDVKATLQYGDILNTKNMVCSLSFDCDDEYFATAGVSRRIKIFDCNALLEEFNEVHYPVIEMSSRKKLSCVSWNKFRKNLLASSDLEGFIQLWDVTTGQTVMDLNEHRKCAWSVDFSHFDSSRLASGSDDCFVKLWSTSQGTSIGTIKTKANICSVQFSPHHSHILAFGSADSQVYFHDLRYIRIPICILTGHQKAVSFIRFSDPSSIVSASTDNTLKLWDLTKTSRVTRGHGAGLGSKVDCAVTYTGHTNLKNFVGLSVAAEGYIACGSETNEVVVYHKSIPVPMLSHKFKSADPISGEELEDLGDQFVSSVCWRNRSPVLVMANSVGNIQVIGSTWQGLFVYNARNVLLYGYCQPSAADSFWHAGGYHDWGKKYRGRVVQKMDSPLD</sequence>
<dbReference type="SMART" id="SM00220">
    <property type="entry name" value="S_TKc"/>
    <property type="match status" value="1"/>
</dbReference>
<organism evidence="6 7">
    <name type="scientific">Adiantum capillus-veneris</name>
    <name type="common">Maidenhair fern</name>
    <dbReference type="NCBI Taxonomy" id="13818"/>
    <lineage>
        <taxon>Eukaryota</taxon>
        <taxon>Viridiplantae</taxon>
        <taxon>Streptophyta</taxon>
        <taxon>Embryophyta</taxon>
        <taxon>Tracheophyta</taxon>
        <taxon>Polypodiopsida</taxon>
        <taxon>Polypodiidae</taxon>
        <taxon>Polypodiales</taxon>
        <taxon>Pteridineae</taxon>
        <taxon>Pteridaceae</taxon>
        <taxon>Vittarioideae</taxon>
        <taxon>Adiantum</taxon>
    </lineage>
</organism>
<dbReference type="EMBL" id="JABFUD020000005">
    <property type="protein sequence ID" value="KAI5079600.1"/>
    <property type="molecule type" value="Genomic_DNA"/>
</dbReference>
<feature type="region of interest" description="Disordered" evidence="4">
    <location>
        <begin position="99"/>
        <end position="118"/>
    </location>
</feature>
<comment type="caution">
    <text evidence="6">The sequence shown here is derived from an EMBL/GenBank/DDBJ whole genome shotgun (WGS) entry which is preliminary data.</text>
</comment>
<dbReference type="InterPro" id="IPR001680">
    <property type="entry name" value="WD40_rpt"/>
</dbReference>
<name>A0A9D4ZNT9_ADICA</name>
<dbReference type="Gene3D" id="1.10.510.10">
    <property type="entry name" value="Transferase(Phosphotransferase) domain 1"/>
    <property type="match status" value="1"/>
</dbReference>
<dbReference type="PANTHER" id="PTHR44218:SF6">
    <property type="entry name" value="PROTEIN SUPPRESSOR OF PHYA-105 1"/>
    <property type="match status" value="1"/>
</dbReference>
<evidence type="ECO:0000313" key="7">
    <source>
        <dbReference type="Proteomes" id="UP000886520"/>
    </source>
</evidence>
<dbReference type="PANTHER" id="PTHR44218">
    <property type="entry name" value="PROTEIN SPA1-RELATED 2"/>
    <property type="match status" value="1"/>
</dbReference>
<dbReference type="GO" id="GO:0004672">
    <property type="term" value="F:protein kinase activity"/>
    <property type="evidence" value="ECO:0007669"/>
    <property type="project" value="InterPro"/>
</dbReference>
<evidence type="ECO:0000256" key="3">
    <source>
        <dbReference type="PROSITE-ProRule" id="PRU00221"/>
    </source>
</evidence>
<proteinExistence type="predicted"/>
<dbReference type="Pfam" id="PF00400">
    <property type="entry name" value="WD40"/>
    <property type="match status" value="4"/>
</dbReference>
<feature type="region of interest" description="Disordered" evidence="4">
    <location>
        <begin position="64"/>
        <end position="94"/>
    </location>
</feature>
<feature type="repeat" description="WD" evidence="3">
    <location>
        <begin position="889"/>
        <end position="929"/>
    </location>
</feature>
<feature type="repeat" description="WD" evidence="3">
    <location>
        <begin position="803"/>
        <end position="845"/>
    </location>
</feature>
<feature type="compositionally biased region" description="Polar residues" evidence="4">
    <location>
        <begin position="346"/>
        <end position="356"/>
    </location>
</feature>
<dbReference type="InterPro" id="IPR019775">
    <property type="entry name" value="WD40_repeat_CS"/>
</dbReference>
<dbReference type="OrthoDB" id="273771at2759"/>
<keyword evidence="2" id="KW-0677">Repeat</keyword>
<keyword evidence="7" id="KW-1185">Reference proteome</keyword>
<dbReference type="Gene3D" id="2.130.10.10">
    <property type="entry name" value="YVTN repeat-like/Quinoprotein amine dehydrogenase"/>
    <property type="match status" value="1"/>
</dbReference>
<evidence type="ECO:0000256" key="2">
    <source>
        <dbReference type="ARBA" id="ARBA00022737"/>
    </source>
</evidence>
<dbReference type="InterPro" id="IPR000719">
    <property type="entry name" value="Prot_kinase_dom"/>
</dbReference>
<dbReference type="SUPFAM" id="SSF50978">
    <property type="entry name" value="WD40 repeat-like"/>
    <property type="match status" value="1"/>
</dbReference>
<evidence type="ECO:0000256" key="4">
    <source>
        <dbReference type="SAM" id="MobiDB-lite"/>
    </source>
</evidence>
<keyword evidence="1 3" id="KW-0853">WD repeat</keyword>
<dbReference type="InterPro" id="IPR015943">
    <property type="entry name" value="WD40/YVTN_repeat-like_dom_sf"/>
</dbReference>
<dbReference type="GO" id="GO:0005524">
    <property type="term" value="F:ATP binding"/>
    <property type="evidence" value="ECO:0007669"/>
    <property type="project" value="InterPro"/>
</dbReference>
<dbReference type="PROSITE" id="PS50294">
    <property type="entry name" value="WD_REPEATS_REGION"/>
    <property type="match status" value="1"/>
</dbReference>
<dbReference type="InterPro" id="IPR036322">
    <property type="entry name" value="WD40_repeat_dom_sf"/>
</dbReference>
<evidence type="ECO:0000256" key="1">
    <source>
        <dbReference type="ARBA" id="ARBA00022574"/>
    </source>
</evidence>
<dbReference type="GO" id="GO:0009640">
    <property type="term" value="P:photomorphogenesis"/>
    <property type="evidence" value="ECO:0007669"/>
    <property type="project" value="InterPro"/>
</dbReference>
<feature type="domain" description="Protein kinase" evidence="5">
    <location>
        <begin position="50"/>
        <end position="489"/>
    </location>
</feature>
<dbReference type="SUPFAM" id="SSF56112">
    <property type="entry name" value="Protein kinase-like (PK-like)"/>
    <property type="match status" value="1"/>
</dbReference>